<sequence>MDQTCRRWSSAWITTWSSWGPGPLGPQAASGAVQCQLLDMVHPGLVLMHKVRRRSGLIDLFWSDTLRRLGLDGCDAMLILGCFAGEFRCQDGVRHDPELLDSPGCVQQVADRQDVLQKEEAVLEEADYNVFSS</sequence>
<accession>N1R3G1</accession>
<evidence type="ECO:0000313" key="1">
    <source>
        <dbReference type="EnsemblPlants" id="EMT16002"/>
    </source>
</evidence>
<dbReference type="EnsemblPlants" id="EMT16002">
    <property type="protein sequence ID" value="EMT16002"/>
    <property type="gene ID" value="F775_24787"/>
</dbReference>
<name>N1R3G1_AEGTA</name>
<dbReference type="InterPro" id="IPR036872">
    <property type="entry name" value="CH_dom_sf"/>
</dbReference>
<dbReference type="SUPFAM" id="SSF47576">
    <property type="entry name" value="Calponin-homology domain, CH-domain"/>
    <property type="match status" value="1"/>
</dbReference>
<proteinExistence type="predicted"/>
<reference evidence="1" key="1">
    <citation type="submission" date="2015-06" db="UniProtKB">
        <authorList>
            <consortium name="EnsemblPlants"/>
        </authorList>
    </citation>
    <scope>IDENTIFICATION</scope>
</reference>
<dbReference type="Gene3D" id="1.10.418.10">
    <property type="entry name" value="Calponin-like domain"/>
    <property type="match status" value="1"/>
</dbReference>
<organism evidence="1">
    <name type="scientific">Aegilops tauschii</name>
    <name type="common">Tausch's goatgrass</name>
    <name type="synonym">Aegilops squarrosa</name>
    <dbReference type="NCBI Taxonomy" id="37682"/>
    <lineage>
        <taxon>Eukaryota</taxon>
        <taxon>Viridiplantae</taxon>
        <taxon>Streptophyta</taxon>
        <taxon>Embryophyta</taxon>
        <taxon>Tracheophyta</taxon>
        <taxon>Spermatophyta</taxon>
        <taxon>Magnoliopsida</taxon>
        <taxon>Liliopsida</taxon>
        <taxon>Poales</taxon>
        <taxon>Poaceae</taxon>
        <taxon>BOP clade</taxon>
        <taxon>Pooideae</taxon>
        <taxon>Triticodae</taxon>
        <taxon>Triticeae</taxon>
        <taxon>Triticinae</taxon>
        <taxon>Aegilops</taxon>
    </lineage>
</organism>
<dbReference type="AlphaFoldDB" id="N1R3G1"/>
<protein>
    <submittedName>
        <fullName evidence="1">Uncharacterized protein</fullName>
    </submittedName>
</protein>